<keyword evidence="5 9" id="KW-1133">Transmembrane helix</keyword>
<keyword evidence="2 9" id="KW-0813">Transport</keyword>
<comment type="subunit">
    <text evidence="9">Homopentamer.</text>
</comment>
<keyword evidence="8 9" id="KW-0407">Ion channel</keyword>
<dbReference type="NCBIfam" id="TIGR00220">
    <property type="entry name" value="mscL"/>
    <property type="match status" value="1"/>
</dbReference>
<dbReference type="InterPro" id="IPR037673">
    <property type="entry name" value="MSC/AndL"/>
</dbReference>
<evidence type="ECO:0000256" key="9">
    <source>
        <dbReference type="HAMAP-Rule" id="MF_00115"/>
    </source>
</evidence>
<dbReference type="PRINTS" id="PR01264">
    <property type="entry name" value="MECHCHANNEL"/>
</dbReference>
<evidence type="ECO:0000256" key="4">
    <source>
        <dbReference type="ARBA" id="ARBA00022692"/>
    </source>
</evidence>
<evidence type="ECO:0000256" key="5">
    <source>
        <dbReference type="ARBA" id="ARBA00022989"/>
    </source>
</evidence>
<protein>
    <recommendedName>
        <fullName evidence="9">Large-conductance mechanosensitive channel</fullName>
    </recommendedName>
</protein>
<dbReference type="Pfam" id="PF01741">
    <property type="entry name" value="MscL"/>
    <property type="match status" value="1"/>
</dbReference>
<reference evidence="10" key="1">
    <citation type="submission" date="2022-01" db="EMBL/GenBank/DDBJ databases">
        <title>Collection of gut derived symbiotic bacterial strains cultured from healthy donors.</title>
        <authorList>
            <person name="Lin H."/>
            <person name="Kohout C."/>
            <person name="Waligurski E."/>
            <person name="Pamer E.G."/>
        </authorList>
    </citation>
    <scope>NUCLEOTIDE SEQUENCE</scope>
    <source>
        <strain evidence="10">DFI.7.46</strain>
    </source>
</reference>
<dbReference type="InterPro" id="IPR001185">
    <property type="entry name" value="MS_channel"/>
</dbReference>
<proteinExistence type="inferred from homology"/>
<comment type="subcellular location">
    <subcellularLocation>
        <location evidence="9">Cell membrane</location>
        <topology evidence="9">Multi-pass membrane protein</topology>
    </subcellularLocation>
    <subcellularLocation>
        <location evidence="1">Membrane</location>
        <topology evidence="1">Multi-pass membrane protein</topology>
    </subcellularLocation>
</comment>
<keyword evidence="4 9" id="KW-0812">Transmembrane</keyword>
<keyword evidence="3 9" id="KW-1003">Cell membrane</keyword>
<organism evidence="10 11">
    <name type="scientific">Varibaculum cambriense</name>
    <dbReference type="NCBI Taxonomy" id="184870"/>
    <lineage>
        <taxon>Bacteria</taxon>
        <taxon>Bacillati</taxon>
        <taxon>Actinomycetota</taxon>
        <taxon>Actinomycetes</taxon>
        <taxon>Actinomycetales</taxon>
        <taxon>Actinomycetaceae</taxon>
        <taxon>Varibaculum</taxon>
    </lineage>
</organism>
<evidence type="ECO:0000256" key="7">
    <source>
        <dbReference type="ARBA" id="ARBA00023136"/>
    </source>
</evidence>
<dbReference type="InterPro" id="IPR036019">
    <property type="entry name" value="MscL_channel"/>
</dbReference>
<comment type="caution">
    <text evidence="10">The sequence shown here is derived from an EMBL/GenBank/DDBJ whole genome shotgun (WGS) entry which is preliminary data.</text>
</comment>
<evidence type="ECO:0000256" key="8">
    <source>
        <dbReference type="ARBA" id="ARBA00023303"/>
    </source>
</evidence>
<gene>
    <name evidence="9 10" type="primary">mscL</name>
    <name evidence="10" type="ORF">L0M99_00060</name>
</gene>
<dbReference type="GO" id="GO:0005886">
    <property type="term" value="C:plasma membrane"/>
    <property type="evidence" value="ECO:0007669"/>
    <property type="project" value="UniProtKB-SubCell"/>
</dbReference>
<feature type="transmembrane region" description="Helical" evidence="9">
    <location>
        <begin position="76"/>
        <end position="97"/>
    </location>
</feature>
<evidence type="ECO:0000256" key="2">
    <source>
        <dbReference type="ARBA" id="ARBA00022448"/>
    </source>
</evidence>
<evidence type="ECO:0000256" key="1">
    <source>
        <dbReference type="ARBA" id="ARBA00004141"/>
    </source>
</evidence>
<dbReference type="SUPFAM" id="SSF81330">
    <property type="entry name" value="Gated mechanosensitive channel"/>
    <property type="match status" value="1"/>
</dbReference>
<dbReference type="PANTHER" id="PTHR30266:SF2">
    <property type="entry name" value="LARGE-CONDUCTANCE MECHANOSENSITIVE CHANNEL"/>
    <property type="match status" value="1"/>
</dbReference>
<dbReference type="GO" id="GO:0008381">
    <property type="term" value="F:mechanosensitive monoatomic ion channel activity"/>
    <property type="evidence" value="ECO:0007669"/>
    <property type="project" value="UniProtKB-UniRule"/>
</dbReference>
<evidence type="ECO:0000256" key="6">
    <source>
        <dbReference type="ARBA" id="ARBA00023065"/>
    </source>
</evidence>
<accession>A0AAJ1B9L1</accession>
<keyword evidence="6 9" id="KW-0406">Ion transport</keyword>
<dbReference type="HAMAP" id="MF_00115">
    <property type="entry name" value="MscL"/>
    <property type="match status" value="1"/>
</dbReference>
<dbReference type="PANTHER" id="PTHR30266">
    <property type="entry name" value="MECHANOSENSITIVE CHANNEL MSCL"/>
    <property type="match status" value="1"/>
</dbReference>
<dbReference type="RefSeq" id="WP_024058160.1">
    <property type="nucleotide sequence ID" value="NZ_CBCTPO010000003.1"/>
</dbReference>
<evidence type="ECO:0000313" key="11">
    <source>
        <dbReference type="Proteomes" id="UP001200537"/>
    </source>
</evidence>
<dbReference type="AlphaFoldDB" id="A0AAJ1B9L1"/>
<comment type="similarity">
    <text evidence="9">Belongs to the MscL family.</text>
</comment>
<dbReference type="Gene3D" id="1.10.1200.120">
    <property type="entry name" value="Large-conductance mechanosensitive channel, MscL, domain 1"/>
    <property type="match status" value="1"/>
</dbReference>
<comment type="function">
    <text evidence="9">Channel that opens in response to stretch forces in the membrane lipid bilayer. May participate in the regulation of osmotic pressure changes within the cell.</text>
</comment>
<name>A0AAJ1B9L1_9ACTO</name>
<dbReference type="EMBL" id="JAKNHJ010000001">
    <property type="protein sequence ID" value="MCG4616890.1"/>
    <property type="molecule type" value="Genomic_DNA"/>
</dbReference>
<sequence length="145" mass="15501">MSKDNTGFIAGFKEFISRGNAIDLAVGVVIGAAFGAVVTAIVDKFINPLIAGLVGKPNFDNVLEFHLGNATVQPGAIITALVNFLLVALAIYTCIIVPMNKLMRMRDAKAKADEEAEEPKADPQVELLTEIRDLLQSEKSASQNS</sequence>
<keyword evidence="7 9" id="KW-0472">Membrane</keyword>
<evidence type="ECO:0000313" key="10">
    <source>
        <dbReference type="EMBL" id="MCG4616890.1"/>
    </source>
</evidence>
<feature type="transmembrane region" description="Helical" evidence="9">
    <location>
        <begin position="21"/>
        <end position="42"/>
    </location>
</feature>
<evidence type="ECO:0000256" key="3">
    <source>
        <dbReference type="ARBA" id="ARBA00022475"/>
    </source>
</evidence>
<dbReference type="Proteomes" id="UP001200537">
    <property type="component" value="Unassembled WGS sequence"/>
</dbReference>